<keyword evidence="5" id="KW-0694">RNA-binding</keyword>
<evidence type="ECO:0000256" key="1">
    <source>
        <dbReference type="ARBA" id="ARBA00004123"/>
    </source>
</evidence>
<feature type="compositionally biased region" description="Basic and acidic residues" evidence="9">
    <location>
        <begin position="562"/>
        <end position="574"/>
    </location>
</feature>
<dbReference type="GO" id="GO:0000244">
    <property type="term" value="P:spliceosomal tri-snRNP complex assembly"/>
    <property type="evidence" value="ECO:0007669"/>
    <property type="project" value="InterPro"/>
</dbReference>
<dbReference type="InterPro" id="IPR002687">
    <property type="entry name" value="Nop_dom"/>
</dbReference>
<dbReference type="GO" id="GO:0005687">
    <property type="term" value="C:U4 snRNP"/>
    <property type="evidence" value="ECO:0007669"/>
    <property type="project" value="TreeGrafter"/>
</dbReference>
<dbReference type="FunFam" id="1.10.246.90:FF:000002">
    <property type="entry name" value="U4/U6 small nuclear ribonucleoprotein Prp31"/>
    <property type="match status" value="1"/>
</dbReference>
<dbReference type="Pfam" id="PF09785">
    <property type="entry name" value="Prp31_C"/>
    <property type="match status" value="1"/>
</dbReference>
<comment type="subcellular location">
    <subcellularLocation>
        <location evidence="1">Nucleus</location>
    </subcellularLocation>
</comment>
<dbReference type="OrthoDB" id="4771285at2759"/>
<dbReference type="Pfam" id="PF01798">
    <property type="entry name" value="Nop"/>
    <property type="match status" value="1"/>
</dbReference>
<dbReference type="Proteomes" id="UP000803844">
    <property type="component" value="Unassembled WGS sequence"/>
</dbReference>
<keyword evidence="12" id="KW-1185">Reference proteome</keyword>
<dbReference type="PANTHER" id="PTHR13904:SF0">
    <property type="entry name" value="U4_U6 SMALL NUCLEAR RIBONUCLEOPROTEIN PRP31"/>
    <property type="match status" value="1"/>
</dbReference>
<dbReference type="GeneID" id="63837723"/>
<accession>A0A9P4Y0J8</accession>
<evidence type="ECO:0000256" key="5">
    <source>
        <dbReference type="ARBA" id="ARBA00022884"/>
    </source>
</evidence>
<dbReference type="SMART" id="SM00931">
    <property type="entry name" value="NOSIC"/>
    <property type="match status" value="1"/>
</dbReference>
<dbReference type="Gene3D" id="1.10.246.90">
    <property type="entry name" value="Nop domain"/>
    <property type="match status" value="1"/>
</dbReference>
<dbReference type="GO" id="GO:0071011">
    <property type="term" value="C:precatalytic spliceosome"/>
    <property type="evidence" value="ECO:0007669"/>
    <property type="project" value="TreeGrafter"/>
</dbReference>
<keyword evidence="3" id="KW-0507">mRNA processing</keyword>
<proteinExistence type="inferred from homology"/>
<feature type="region of interest" description="Disordered" evidence="9">
    <location>
        <begin position="1"/>
        <end position="81"/>
    </location>
</feature>
<dbReference type="AlphaFoldDB" id="A0A9P4Y0J8"/>
<dbReference type="Gene3D" id="1.10.287.4070">
    <property type="match status" value="1"/>
</dbReference>
<dbReference type="InterPro" id="IPR019175">
    <property type="entry name" value="Prp31_C"/>
</dbReference>
<keyword evidence="4" id="KW-0747">Spliceosome</keyword>
<feature type="domain" description="Nop" evidence="10">
    <location>
        <begin position="274"/>
        <end position="392"/>
    </location>
</feature>
<protein>
    <submittedName>
        <fullName evidence="11">Nop domain-containing protein</fullName>
    </submittedName>
</protein>
<sequence>MSTLVDELLQDFEDSGSEQGDERNGDAILGDNDVEDTNGLHATRDMDLDGGDMDGDDGDEDEEMGGVPDAGKQAPEDPEEAKARIEKLQLKGVDDVRAVAGLMKTLEPVLEKIAHFQAQPPEARDNLIGNIEDHPEYELLTESNQLSTSIDSEVVLVHKYIRDHYSVRFPELETLVTNPLEYAKVVAVLGNGPFDQENIKTLQTTADNILGASLKSVLDGPSLMIVTLEATRSNGRDMSPDELSRVMRACKMVIDLDTAKRTLTEYVQSRMNIFAPNLTAMVGSLTAAQLLNAAGGLTGLSKTPACNISAWGSKKQQSGALATNVTIRQQGFLFHSPIVRSVSSDIKKQALRIVSAKVVLAARVDCAHSSPDGSTGEDFKQNCLERLDKLQEKPLNKGQRALPVPDDKPSRKRGGRRARKAKEAVAMTELRKAQNRLAFGKEEKEAGYGTGDSTVGMGMIGQTDTGRVRGTQIDARTRAKLSAKNKGWGGIGGLSSSINSGAASTLKFGQNAAAAGSLDLRGKGLRTSGVGTTLGGGGTVSSLNFTPVQGLELVDPKVQAELKRKRQEEQDRWFKGGTFTQVGGGSGGSSDGVFKKPDLPPSKRQK</sequence>
<feature type="compositionally biased region" description="Basic residues" evidence="9">
    <location>
        <begin position="410"/>
        <end position="420"/>
    </location>
</feature>
<evidence type="ECO:0000256" key="6">
    <source>
        <dbReference type="ARBA" id="ARBA00023187"/>
    </source>
</evidence>
<evidence type="ECO:0000313" key="11">
    <source>
        <dbReference type="EMBL" id="KAF3764767.1"/>
    </source>
</evidence>
<dbReference type="InterPro" id="IPR027105">
    <property type="entry name" value="Prp31"/>
</dbReference>
<evidence type="ECO:0000256" key="9">
    <source>
        <dbReference type="SAM" id="MobiDB-lite"/>
    </source>
</evidence>
<dbReference type="SUPFAM" id="SSF89124">
    <property type="entry name" value="Nop domain"/>
    <property type="match status" value="1"/>
</dbReference>
<keyword evidence="8" id="KW-0687">Ribonucleoprotein</keyword>
<dbReference type="InterPro" id="IPR036070">
    <property type="entry name" value="Nop_dom_sf"/>
</dbReference>
<dbReference type="FunFam" id="1.10.287.4070:FF:000003">
    <property type="entry name" value="U4/U6 small nuclear ribonucleoprotein PRP31"/>
    <property type="match status" value="1"/>
</dbReference>
<evidence type="ECO:0000256" key="8">
    <source>
        <dbReference type="ARBA" id="ARBA00023274"/>
    </source>
</evidence>
<dbReference type="GO" id="GO:0003723">
    <property type="term" value="F:RNA binding"/>
    <property type="evidence" value="ECO:0007669"/>
    <property type="project" value="UniProtKB-KW"/>
</dbReference>
<comment type="caution">
    <text evidence="11">The sequence shown here is derived from an EMBL/GenBank/DDBJ whole genome shotgun (WGS) entry which is preliminary data.</text>
</comment>
<name>A0A9P4Y0J8_CRYP1</name>
<gene>
    <name evidence="11" type="ORF">M406DRAFT_331088</name>
</gene>
<keyword evidence="7" id="KW-0539">Nucleus</keyword>
<dbReference type="InterPro" id="IPR012976">
    <property type="entry name" value="NOSIC"/>
</dbReference>
<evidence type="ECO:0000256" key="3">
    <source>
        <dbReference type="ARBA" id="ARBA00022664"/>
    </source>
</evidence>
<dbReference type="GO" id="GO:0046540">
    <property type="term" value="C:U4/U6 x U5 tri-snRNP complex"/>
    <property type="evidence" value="ECO:0007669"/>
    <property type="project" value="InterPro"/>
</dbReference>
<comment type="similarity">
    <text evidence="2">Belongs to the PRP31 family.</text>
</comment>
<dbReference type="EMBL" id="MU032348">
    <property type="protein sequence ID" value="KAF3764767.1"/>
    <property type="molecule type" value="Genomic_DNA"/>
</dbReference>
<feature type="region of interest" description="Disordered" evidence="9">
    <location>
        <begin position="562"/>
        <end position="606"/>
    </location>
</feature>
<dbReference type="PROSITE" id="PS51358">
    <property type="entry name" value="NOP"/>
    <property type="match status" value="1"/>
</dbReference>
<evidence type="ECO:0000256" key="4">
    <source>
        <dbReference type="ARBA" id="ARBA00022728"/>
    </source>
</evidence>
<feature type="region of interest" description="Disordered" evidence="9">
    <location>
        <begin position="390"/>
        <end position="425"/>
    </location>
</feature>
<evidence type="ECO:0000259" key="10">
    <source>
        <dbReference type="PROSITE" id="PS51358"/>
    </source>
</evidence>
<dbReference type="PANTHER" id="PTHR13904">
    <property type="entry name" value="PRE-MRNA SPLICING FACTOR PRP31"/>
    <property type="match status" value="1"/>
</dbReference>
<evidence type="ECO:0000256" key="2">
    <source>
        <dbReference type="ARBA" id="ARBA00005572"/>
    </source>
</evidence>
<organism evidence="11 12">
    <name type="scientific">Cryphonectria parasitica (strain ATCC 38755 / EP155)</name>
    <dbReference type="NCBI Taxonomy" id="660469"/>
    <lineage>
        <taxon>Eukaryota</taxon>
        <taxon>Fungi</taxon>
        <taxon>Dikarya</taxon>
        <taxon>Ascomycota</taxon>
        <taxon>Pezizomycotina</taxon>
        <taxon>Sordariomycetes</taxon>
        <taxon>Sordariomycetidae</taxon>
        <taxon>Diaporthales</taxon>
        <taxon>Cryphonectriaceae</taxon>
        <taxon>Cryphonectria-Endothia species complex</taxon>
        <taxon>Cryphonectria</taxon>
    </lineage>
</organism>
<keyword evidence="6" id="KW-0508">mRNA splicing</keyword>
<evidence type="ECO:0000256" key="7">
    <source>
        <dbReference type="ARBA" id="ARBA00023242"/>
    </source>
</evidence>
<feature type="compositionally biased region" description="Acidic residues" evidence="9">
    <location>
        <begin position="48"/>
        <end position="64"/>
    </location>
</feature>
<dbReference type="InterPro" id="IPR042239">
    <property type="entry name" value="Nop_C"/>
</dbReference>
<reference evidence="11" key="1">
    <citation type="journal article" date="2020" name="Phytopathology">
        <title>Genome sequence of the chestnut blight fungus Cryphonectria parasitica EP155: A fundamental resource for an archetypical invasive plant pathogen.</title>
        <authorList>
            <person name="Crouch J.A."/>
            <person name="Dawe A."/>
            <person name="Aerts A."/>
            <person name="Barry K."/>
            <person name="Churchill A.C.L."/>
            <person name="Grimwood J."/>
            <person name="Hillman B."/>
            <person name="Milgroom M.G."/>
            <person name="Pangilinan J."/>
            <person name="Smith M."/>
            <person name="Salamov A."/>
            <person name="Schmutz J."/>
            <person name="Yadav J."/>
            <person name="Grigoriev I.V."/>
            <person name="Nuss D."/>
        </authorList>
    </citation>
    <scope>NUCLEOTIDE SEQUENCE</scope>
    <source>
        <strain evidence="11">EP155</strain>
    </source>
</reference>
<dbReference type="RefSeq" id="XP_040775728.1">
    <property type="nucleotide sequence ID" value="XM_040920594.1"/>
</dbReference>
<evidence type="ECO:0000313" key="12">
    <source>
        <dbReference type="Proteomes" id="UP000803844"/>
    </source>
</evidence>